<keyword evidence="1" id="KW-0723">Serine/threonine-protein kinase</keyword>
<proteinExistence type="predicted"/>
<keyword evidence="4" id="KW-1185">Reference proteome</keyword>
<dbReference type="SUPFAM" id="SSF55874">
    <property type="entry name" value="ATPase domain of HSP90 chaperone/DNA topoisomerase II/histidine kinase"/>
    <property type="match status" value="1"/>
</dbReference>
<keyword evidence="3" id="KW-0067">ATP-binding</keyword>
<dbReference type="Pfam" id="PF13581">
    <property type="entry name" value="HATPase_c_2"/>
    <property type="match status" value="1"/>
</dbReference>
<dbReference type="RefSeq" id="WP_397716236.1">
    <property type="nucleotide sequence ID" value="NZ_JBIRGN010000006.1"/>
</dbReference>
<accession>A0ABW7QZZ5</accession>
<protein>
    <submittedName>
        <fullName evidence="3">ATP-binding protein</fullName>
    </submittedName>
</protein>
<evidence type="ECO:0000259" key="2">
    <source>
        <dbReference type="Pfam" id="PF13581"/>
    </source>
</evidence>
<dbReference type="PANTHER" id="PTHR35526:SF3">
    <property type="entry name" value="ANTI-SIGMA-F FACTOR RSBW"/>
    <property type="match status" value="1"/>
</dbReference>
<dbReference type="PANTHER" id="PTHR35526">
    <property type="entry name" value="ANTI-SIGMA-F FACTOR RSBW-RELATED"/>
    <property type="match status" value="1"/>
</dbReference>
<keyword evidence="1" id="KW-0418">Kinase</keyword>
<evidence type="ECO:0000313" key="3">
    <source>
        <dbReference type="EMBL" id="MFH8549890.1"/>
    </source>
</evidence>
<dbReference type="InterPro" id="IPR003594">
    <property type="entry name" value="HATPase_dom"/>
</dbReference>
<evidence type="ECO:0000313" key="4">
    <source>
        <dbReference type="Proteomes" id="UP001610818"/>
    </source>
</evidence>
<dbReference type="InterPro" id="IPR050267">
    <property type="entry name" value="Anti-sigma-factor_SerPK"/>
</dbReference>
<name>A0ABW7QZZ5_9ACTN</name>
<gene>
    <name evidence="3" type="ORF">ACH4F9_33285</name>
</gene>
<keyword evidence="1" id="KW-0808">Transferase</keyword>
<dbReference type="EMBL" id="JBIRGQ010000006">
    <property type="protein sequence ID" value="MFH8549890.1"/>
    <property type="molecule type" value="Genomic_DNA"/>
</dbReference>
<dbReference type="Proteomes" id="UP001610818">
    <property type="component" value="Unassembled WGS sequence"/>
</dbReference>
<comment type="caution">
    <text evidence="3">The sequence shown here is derived from an EMBL/GenBank/DDBJ whole genome shotgun (WGS) entry which is preliminary data.</text>
</comment>
<dbReference type="InterPro" id="IPR036890">
    <property type="entry name" value="HATPase_C_sf"/>
</dbReference>
<reference evidence="3 4" key="1">
    <citation type="submission" date="2024-10" db="EMBL/GenBank/DDBJ databases">
        <title>The Natural Products Discovery Center: Release of the First 8490 Sequenced Strains for Exploring Actinobacteria Biosynthetic Diversity.</title>
        <authorList>
            <person name="Kalkreuter E."/>
            <person name="Kautsar S.A."/>
            <person name="Yang D."/>
            <person name="Bader C.D."/>
            <person name="Teijaro C.N."/>
            <person name="Fluegel L."/>
            <person name="Davis C.M."/>
            <person name="Simpson J.R."/>
            <person name="Lauterbach L."/>
            <person name="Steele A.D."/>
            <person name="Gui C."/>
            <person name="Meng S."/>
            <person name="Li G."/>
            <person name="Viehrig K."/>
            <person name="Ye F."/>
            <person name="Su P."/>
            <person name="Kiefer A.F."/>
            <person name="Nichols A."/>
            <person name="Cepeda A.J."/>
            <person name="Yan W."/>
            <person name="Fan B."/>
            <person name="Jiang Y."/>
            <person name="Adhikari A."/>
            <person name="Zheng C.-J."/>
            <person name="Schuster L."/>
            <person name="Cowan T.M."/>
            <person name="Smanski M.J."/>
            <person name="Chevrette M.G."/>
            <person name="De Carvalho L.P.S."/>
            <person name="Shen B."/>
        </authorList>
    </citation>
    <scope>NUCLEOTIDE SEQUENCE [LARGE SCALE GENOMIC DNA]</scope>
    <source>
        <strain evidence="3 4">NPDC017990</strain>
    </source>
</reference>
<evidence type="ECO:0000256" key="1">
    <source>
        <dbReference type="ARBA" id="ARBA00022527"/>
    </source>
</evidence>
<feature type="domain" description="Histidine kinase/HSP90-like ATPase" evidence="2">
    <location>
        <begin position="38"/>
        <end position="137"/>
    </location>
</feature>
<dbReference type="CDD" id="cd16936">
    <property type="entry name" value="HATPase_RsbW-like"/>
    <property type="match status" value="1"/>
</dbReference>
<dbReference type="Gene3D" id="3.30.565.10">
    <property type="entry name" value="Histidine kinase-like ATPase, C-terminal domain"/>
    <property type="match status" value="1"/>
</dbReference>
<dbReference type="GO" id="GO:0005524">
    <property type="term" value="F:ATP binding"/>
    <property type="evidence" value="ECO:0007669"/>
    <property type="project" value="UniProtKB-KW"/>
</dbReference>
<sequence>MGVTVHDSGDSVCGPGPELPQTYTLFSPANASSPKICRDFVRNALITLGLDHLAETAALCTSELVTNVHQHTKGDVHLRAAVATTHVCVAVYDGSPELPSPRRAPAEDEGGRGLFLVTALSDVCGMTPTGSGKGVWFQLNR</sequence>
<keyword evidence="3" id="KW-0547">Nucleotide-binding</keyword>
<organism evidence="3 4">
    <name type="scientific">Streptomyces longisporoflavus</name>
    <dbReference type="NCBI Taxonomy" id="28044"/>
    <lineage>
        <taxon>Bacteria</taxon>
        <taxon>Bacillati</taxon>
        <taxon>Actinomycetota</taxon>
        <taxon>Actinomycetes</taxon>
        <taxon>Kitasatosporales</taxon>
        <taxon>Streptomycetaceae</taxon>
        <taxon>Streptomyces</taxon>
    </lineage>
</organism>